<dbReference type="PANTHER" id="PTHR31021:SF1">
    <property type="entry name" value="CHROMOSOME UNDETERMINED SCAFFOLD_56, WHOLE GENOME SHOTGUN SEQUENCE"/>
    <property type="match status" value="1"/>
</dbReference>
<evidence type="ECO:0000259" key="8">
    <source>
        <dbReference type="SMART" id="SM01352"/>
    </source>
</evidence>
<feature type="domain" description="APCDD1" evidence="8">
    <location>
        <begin position="262"/>
        <end position="474"/>
    </location>
</feature>
<reference evidence="9" key="1">
    <citation type="journal article" date="2008" name="Biol. Bull.">
        <title>cDNA sequences for transcription factors and signaling proteins of the hemichordate Saccoglossus kowalevskii: efficacy of the expressed sequence tag (EST) approach for evolutionary and developmental studies of a new organism.</title>
        <authorList>
            <person name="Freeman R.M. Jr."/>
            <person name="Wu M."/>
            <person name="Cordonnier-Pratt M.M."/>
            <person name="Pratt L.H."/>
            <person name="Gruber C.E."/>
            <person name="Smith M."/>
            <person name="Lander E.S."/>
            <person name="Stange-Thomann N."/>
            <person name="Lowe C.J."/>
            <person name="Gerhart J."/>
            <person name="Kirschner M."/>
        </authorList>
    </citation>
    <scope>NUCLEOTIDE SEQUENCE</scope>
</reference>
<gene>
    <name evidence="9" type="ORF">Sakowv30027755mg</name>
</gene>
<evidence type="ECO:0000256" key="5">
    <source>
        <dbReference type="ARBA" id="ARBA00023180"/>
    </source>
</evidence>
<name>A0A1L7H7E4_SACKO</name>
<reference evidence="9" key="2">
    <citation type="submission" date="2016-04" db="EMBL/GenBank/DDBJ databases">
        <authorList>
            <person name="Evans L.H."/>
            <person name="Alamgir A."/>
            <person name="Owens N."/>
            <person name="Weber N.D."/>
            <person name="Virtaneva K."/>
            <person name="Barbian K."/>
            <person name="Babar A."/>
            <person name="Rosenke K."/>
        </authorList>
    </citation>
    <scope>NUCLEOTIDE SEQUENCE</scope>
</reference>
<sequence length="490" mass="55930">MDHMMFVVSLLNLLYSGSMLAFGDSQCCSRMLNDAGGNSGVTSPSPPQIYGEWVSMRCEVRPGPEFLARKYKFHADSTFTLFQYYYADNHCTTPLYSLKLRGSIQIDEPSWIIRGGTKAEYELDRVLVTSHRVDITEFLVAKVNATCPGFISPQETWVTNMRYHVFSWHDDKDCLEALSFSMHELQLLRVEIHERVDPKTRSTNLREELFLGDVHTDIKQRMYYRPTSYQTPLMNIKQQDNCSVCQLLDNSDDVNPPIFPAQSEYPVILHGEWVSSRCEVRPQVFFLIRHLIFHGNHTWEGYYHHYSDPFCRNPTFSLYAKGYHSEGLKSDIVRGGTEYDFITTEMRITPKDTGTTELLNVFEGDELCGQQGTWKLGTEQDVTQTYGCAALGIRLPHTEYELMRMEYDAFRRTVLLYNGQRPSDGSNPTTADKRPTSYQTPLVQCGGINILSRDSNSDSSDNDNSLNSAPSTPWQHVALATLLLNSILLS</sequence>
<dbReference type="Pfam" id="PF14921">
    <property type="entry name" value="APCDDC"/>
    <property type="match status" value="2"/>
</dbReference>
<organism evidence="9">
    <name type="scientific">Saccoglossus kowalevskii</name>
    <name type="common">Acorn worm</name>
    <dbReference type="NCBI Taxonomy" id="10224"/>
    <lineage>
        <taxon>Eukaryota</taxon>
        <taxon>Metazoa</taxon>
        <taxon>Hemichordata</taxon>
        <taxon>Enteropneusta</taxon>
        <taxon>Harrimaniidae</taxon>
        <taxon>Saccoglossus</taxon>
    </lineage>
</organism>
<keyword evidence="3 7" id="KW-0732">Signal</keyword>
<feature type="signal peptide" evidence="7">
    <location>
        <begin position="1"/>
        <end position="21"/>
    </location>
</feature>
<comment type="subcellular location">
    <subcellularLocation>
        <location evidence="1">Membrane</location>
        <topology evidence="1">Single-pass membrane protein</topology>
    </subcellularLocation>
</comment>
<feature type="compositionally biased region" description="Polar residues" evidence="6">
    <location>
        <begin position="420"/>
        <end position="440"/>
    </location>
</feature>
<feature type="domain" description="APCDD1" evidence="8">
    <location>
        <begin position="27"/>
        <end position="261"/>
    </location>
</feature>
<dbReference type="GO" id="GO:0017147">
    <property type="term" value="F:Wnt-protein binding"/>
    <property type="evidence" value="ECO:0007669"/>
    <property type="project" value="InterPro"/>
</dbReference>
<dbReference type="PANTHER" id="PTHR31021">
    <property type="entry name" value="ADENOMATOSIS POLYPOSIS COLI DOWN-REGULATED 1"/>
    <property type="match status" value="1"/>
</dbReference>
<feature type="chain" id="PRO_5012792528" evidence="7">
    <location>
        <begin position="22"/>
        <end position="490"/>
    </location>
</feature>
<dbReference type="InterPro" id="IPR029405">
    <property type="entry name" value="APCDD1_dom"/>
</dbReference>
<dbReference type="GO" id="GO:0005886">
    <property type="term" value="C:plasma membrane"/>
    <property type="evidence" value="ECO:0007669"/>
    <property type="project" value="InterPro"/>
</dbReference>
<evidence type="ECO:0000256" key="2">
    <source>
        <dbReference type="ARBA" id="ARBA00022692"/>
    </source>
</evidence>
<proteinExistence type="evidence at transcript level"/>
<dbReference type="GO" id="GO:0030178">
    <property type="term" value="P:negative regulation of Wnt signaling pathway"/>
    <property type="evidence" value="ECO:0007669"/>
    <property type="project" value="InterPro"/>
</dbReference>
<evidence type="ECO:0000256" key="7">
    <source>
        <dbReference type="SAM" id="SignalP"/>
    </source>
</evidence>
<dbReference type="InterPro" id="IPR042425">
    <property type="entry name" value="APCDD1"/>
</dbReference>
<evidence type="ECO:0000256" key="6">
    <source>
        <dbReference type="SAM" id="MobiDB-lite"/>
    </source>
</evidence>
<protein>
    <submittedName>
        <fullName evidence="9">APCDD1-like protein 237</fullName>
    </submittedName>
</protein>
<dbReference type="EMBL" id="KX125061">
    <property type="protein sequence ID" value="APU50757.1"/>
    <property type="molecule type" value="mRNA"/>
</dbReference>
<evidence type="ECO:0000313" key="9">
    <source>
        <dbReference type="EMBL" id="APU50757.1"/>
    </source>
</evidence>
<keyword evidence="4" id="KW-0472">Membrane</keyword>
<evidence type="ECO:0000256" key="3">
    <source>
        <dbReference type="ARBA" id="ARBA00022729"/>
    </source>
</evidence>
<dbReference type="AlphaFoldDB" id="A0A1L7H7E4"/>
<dbReference type="OrthoDB" id="5985602at2759"/>
<evidence type="ECO:0000256" key="4">
    <source>
        <dbReference type="ARBA" id="ARBA00023136"/>
    </source>
</evidence>
<keyword evidence="5" id="KW-0325">Glycoprotein</keyword>
<evidence type="ECO:0000256" key="1">
    <source>
        <dbReference type="ARBA" id="ARBA00004167"/>
    </source>
</evidence>
<accession>A0A1L7H7E4</accession>
<keyword evidence="2" id="KW-0812">Transmembrane</keyword>
<dbReference type="SMART" id="SM01352">
    <property type="entry name" value="APCDDC"/>
    <property type="match status" value="2"/>
</dbReference>
<feature type="region of interest" description="Disordered" evidence="6">
    <location>
        <begin position="418"/>
        <end position="440"/>
    </location>
</feature>